<evidence type="ECO:0000259" key="3">
    <source>
        <dbReference type="PROSITE" id="PS50977"/>
    </source>
</evidence>
<feature type="DNA-binding region" description="H-T-H motif" evidence="2">
    <location>
        <begin position="17"/>
        <end position="36"/>
    </location>
</feature>
<dbReference type="InterPro" id="IPR050624">
    <property type="entry name" value="HTH-type_Tx_Regulator"/>
</dbReference>
<comment type="caution">
    <text evidence="4">The sequence shown here is derived from an EMBL/GenBank/DDBJ whole genome shotgun (WGS) entry which is preliminary data.</text>
</comment>
<dbReference type="RefSeq" id="WP_377564289.1">
    <property type="nucleotide sequence ID" value="NZ_JBHTJZ010000012.1"/>
</dbReference>
<proteinExistence type="predicted"/>
<sequence>MNIAAKQFASYGYHDTKISAIVHEANVTQPTFYLYFKSKDAIFQELIGIFKDKLHNHVEQSRLSSGIETDDLLQRIATNISLIFHFFQENEQVARIGLFLSEEAIEIKKQMAKQIEDNLTVEAEDGYFHTNINLSIVASAIVGVIEHFTFMKLWTGLNTPEELSIEITKLFLYGLIKEN</sequence>
<organism evidence="4 5">
    <name type="scientific">Paenibacillus chungangensis</name>
    <dbReference type="NCBI Taxonomy" id="696535"/>
    <lineage>
        <taxon>Bacteria</taxon>
        <taxon>Bacillati</taxon>
        <taxon>Bacillota</taxon>
        <taxon>Bacilli</taxon>
        <taxon>Bacillales</taxon>
        <taxon>Paenibacillaceae</taxon>
        <taxon>Paenibacillus</taxon>
    </lineage>
</organism>
<dbReference type="SUPFAM" id="SSF48498">
    <property type="entry name" value="Tetracyclin repressor-like, C-terminal domain"/>
    <property type="match status" value="1"/>
</dbReference>
<dbReference type="PROSITE" id="PS50977">
    <property type="entry name" value="HTH_TETR_2"/>
    <property type="match status" value="1"/>
</dbReference>
<evidence type="ECO:0000256" key="2">
    <source>
        <dbReference type="PROSITE-ProRule" id="PRU00335"/>
    </source>
</evidence>
<accession>A0ABW3HRD4</accession>
<keyword evidence="1 2" id="KW-0238">DNA-binding</keyword>
<dbReference type="InterPro" id="IPR001647">
    <property type="entry name" value="HTH_TetR"/>
</dbReference>
<gene>
    <name evidence="4" type="ORF">ACFQ2I_11270</name>
</gene>
<feature type="domain" description="HTH tetR-type" evidence="3">
    <location>
        <begin position="1"/>
        <end position="54"/>
    </location>
</feature>
<keyword evidence="5" id="KW-1185">Reference proteome</keyword>
<dbReference type="InterPro" id="IPR036271">
    <property type="entry name" value="Tet_transcr_reg_TetR-rel_C_sf"/>
</dbReference>
<dbReference type="EMBL" id="JBHTJZ010000012">
    <property type="protein sequence ID" value="MFD0959974.1"/>
    <property type="molecule type" value="Genomic_DNA"/>
</dbReference>
<evidence type="ECO:0000313" key="4">
    <source>
        <dbReference type="EMBL" id="MFD0959974.1"/>
    </source>
</evidence>
<dbReference type="InterPro" id="IPR009057">
    <property type="entry name" value="Homeodomain-like_sf"/>
</dbReference>
<dbReference type="Gene3D" id="1.10.357.10">
    <property type="entry name" value="Tetracycline Repressor, domain 2"/>
    <property type="match status" value="1"/>
</dbReference>
<dbReference type="Pfam" id="PF00440">
    <property type="entry name" value="TetR_N"/>
    <property type="match status" value="1"/>
</dbReference>
<protein>
    <submittedName>
        <fullName evidence="4">TetR/AcrR family transcriptional regulator</fullName>
    </submittedName>
</protein>
<name>A0ABW3HRD4_9BACL</name>
<dbReference type="PANTHER" id="PTHR43479:SF8">
    <property type="entry name" value="TRANSCRIPTIONAL REGULATOR, TETR FAMILY"/>
    <property type="match status" value="1"/>
</dbReference>
<dbReference type="Proteomes" id="UP001596989">
    <property type="component" value="Unassembled WGS sequence"/>
</dbReference>
<dbReference type="PANTHER" id="PTHR43479">
    <property type="entry name" value="ACREF/ENVCD OPERON REPRESSOR-RELATED"/>
    <property type="match status" value="1"/>
</dbReference>
<evidence type="ECO:0000256" key="1">
    <source>
        <dbReference type="ARBA" id="ARBA00023125"/>
    </source>
</evidence>
<reference evidence="5" key="1">
    <citation type="journal article" date="2019" name="Int. J. Syst. Evol. Microbiol.">
        <title>The Global Catalogue of Microorganisms (GCM) 10K type strain sequencing project: providing services to taxonomists for standard genome sequencing and annotation.</title>
        <authorList>
            <consortium name="The Broad Institute Genomics Platform"/>
            <consortium name="The Broad Institute Genome Sequencing Center for Infectious Disease"/>
            <person name="Wu L."/>
            <person name="Ma J."/>
        </authorList>
    </citation>
    <scope>NUCLEOTIDE SEQUENCE [LARGE SCALE GENOMIC DNA]</scope>
    <source>
        <strain evidence="5">CCUG 59129</strain>
    </source>
</reference>
<dbReference type="SUPFAM" id="SSF46689">
    <property type="entry name" value="Homeodomain-like"/>
    <property type="match status" value="1"/>
</dbReference>
<evidence type="ECO:0000313" key="5">
    <source>
        <dbReference type="Proteomes" id="UP001596989"/>
    </source>
</evidence>